<protein>
    <submittedName>
        <fullName evidence="1">Uncharacterized protein</fullName>
    </submittedName>
</protein>
<reference evidence="1 2" key="1">
    <citation type="submission" date="2016-03" db="EMBL/GenBank/DDBJ databases">
        <authorList>
            <person name="Ploux O."/>
        </authorList>
    </citation>
    <scope>NUCLEOTIDE SEQUENCE [LARGE SCALE GENOMIC DNA]</scope>
    <source>
        <strain evidence="1 2">UAMH 11012</strain>
    </source>
</reference>
<evidence type="ECO:0000313" key="1">
    <source>
        <dbReference type="EMBL" id="CZR55847.1"/>
    </source>
</evidence>
<sequence length="253" mass="28533">MATNVVPPTRSKSRLEVLPVEVIQPVMCAVADAQSPKSMVLSSFTLYDAYINAESLIAKQVITNEVGHDVLPEAVAALESSRESHSQTNNPLAFNTIAENHLNLDSHRRTLHGRTSRSSFDVMVLYQSIKYADLRDYACIECIEPILGRGLADLHSIALAETSEDRYQQLDLRGQGISRTENFVFHALNANNTDYDQYYVEYPTEAMLASRRAPFFLDLDIGIYDAWFWAHEEQDHGVMVNNWEMVTFLNGVT</sequence>
<dbReference type="STRING" id="576137.A0A1L7WSV8"/>
<dbReference type="EMBL" id="FJOG01000007">
    <property type="protein sequence ID" value="CZR55847.1"/>
    <property type="molecule type" value="Genomic_DNA"/>
</dbReference>
<organism evidence="1 2">
    <name type="scientific">Phialocephala subalpina</name>
    <dbReference type="NCBI Taxonomy" id="576137"/>
    <lineage>
        <taxon>Eukaryota</taxon>
        <taxon>Fungi</taxon>
        <taxon>Dikarya</taxon>
        <taxon>Ascomycota</taxon>
        <taxon>Pezizomycotina</taxon>
        <taxon>Leotiomycetes</taxon>
        <taxon>Helotiales</taxon>
        <taxon>Mollisiaceae</taxon>
        <taxon>Phialocephala</taxon>
        <taxon>Phialocephala fortinii species complex</taxon>
    </lineage>
</organism>
<gene>
    <name evidence="1" type="ORF">PAC_05735</name>
</gene>
<dbReference type="AlphaFoldDB" id="A0A1L7WSV8"/>
<dbReference type="Proteomes" id="UP000184330">
    <property type="component" value="Unassembled WGS sequence"/>
</dbReference>
<keyword evidence="2" id="KW-1185">Reference proteome</keyword>
<dbReference type="OrthoDB" id="5427059at2759"/>
<accession>A0A1L7WSV8</accession>
<evidence type="ECO:0000313" key="2">
    <source>
        <dbReference type="Proteomes" id="UP000184330"/>
    </source>
</evidence>
<name>A0A1L7WSV8_9HELO</name>
<proteinExistence type="predicted"/>